<dbReference type="InterPro" id="IPR050340">
    <property type="entry name" value="Cytosolic_Fe-S_CAF"/>
</dbReference>
<evidence type="ECO:0000313" key="2">
    <source>
        <dbReference type="Proteomes" id="UP000823775"/>
    </source>
</evidence>
<dbReference type="Proteomes" id="UP000823775">
    <property type="component" value="Unassembled WGS sequence"/>
</dbReference>
<protein>
    <submittedName>
        <fullName evidence="1">Uncharacterized protein</fullName>
    </submittedName>
</protein>
<dbReference type="PANTHER" id="PTHR11615">
    <property type="entry name" value="NITRATE, FORMATE, IRON DEHYDROGENASE"/>
    <property type="match status" value="1"/>
</dbReference>
<accession>A0ABS8T1N8</accession>
<sequence length="175" mass="18755">MQCGPAGFTRFNKVASVEHLPLWQAQEVLRRSTFVGLVSSCGSALHFDEGGVHRGTAESTTSAMMRCGSLTSMNALSMSSQAIVELASCPFVLLHLIKFSATLRIGDLNDYIAPPRLCGFLKANSTRIDKSKNVGKALSKPVQKEPVKISLKDCLACSGCITSAETVMLEETGSR</sequence>
<proteinExistence type="predicted"/>
<gene>
    <name evidence="1" type="ORF">HAX54_053497</name>
</gene>
<keyword evidence="2" id="KW-1185">Reference proteome</keyword>
<evidence type="ECO:0000313" key="1">
    <source>
        <dbReference type="EMBL" id="MCD7464845.1"/>
    </source>
</evidence>
<reference evidence="1 2" key="1">
    <citation type="journal article" date="2021" name="BMC Genomics">
        <title>Datura genome reveals duplications of psychoactive alkaloid biosynthetic genes and high mutation rate following tissue culture.</title>
        <authorList>
            <person name="Rajewski A."/>
            <person name="Carter-House D."/>
            <person name="Stajich J."/>
            <person name="Litt A."/>
        </authorList>
    </citation>
    <scope>NUCLEOTIDE SEQUENCE [LARGE SCALE GENOMIC DNA]</scope>
    <source>
        <strain evidence="1">AR-01</strain>
    </source>
</reference>
<organism evidence="1 2">
    <name type="scientific">Datura stramonium</name>
    <name type="common">Jimsonweed</name>
    <name type="synonym">Common thornapple</name>
    <dbReference type="NCBI Taxonomy" id="4076"/>
    <lineage>
        <taxon>Eukaryota</taxon>
        <taxon>Viridiplantae</taxon>
        <taxon>Streptophyta</taxon>
        <taxon>Embryophyta</taxon>
        <taxon>Tracheophyta</taxon>
        <taxon>Spermatophyta</taxon>
        <taxon>Magnoliopsida</taxon>
        <taxon>eudicotyledons</taxon>
        <taxon>Gunneridae</taxon>
        <taxon>Pentapetalae</taxon>
        <taxon>asterids</taxon>
        <taxon>lamiids</taxon>
        <taxon>Solanales</taxon>
        <taxon>Solanaceae</taxon>
        <taxon>Solanoideae</taxon>
        <taxon>Datureae</taxon>
        <taxon>Datura</taxon>
    </lineage>
</organism>
<dbReference type="EMBL" id="JACEIK010000997">
    <property type="protein sequence ID" value="MCD7464845.1"/>
    <property type="molecule type" value="Genomic_DNA"/>
</dbReference>
<name>A0ABS8T1N8_DATST</name>
<comment type="caution">
    <text evidence="1">The sequence shown here is derived from an EMBL/GenBank/DDBJ whole genome shotgun (WGS) entry which is preliminary data.</text>
</comment>